<dbReference type="SUPFAM" id="SSF51735">
    <property type="entry name" value="NAD(P)-binding Rossmann-fold domains"/>
    <property type="match status" value="1"/>
</dbReference>
<evidence type="ECO:0000256" key="1">
    <source>
        <dbReference type="ARBA" id="ARBA00022857"/>
    </source>
</evidence>
<dbReference type="InterPro" id="IPR045017">
    <property type="entry name" value="DECR2-like"/>
</dbReference>
<dbReference type="EMBL" id="BAAAME010000002">
    <property type="protein sequence ID" value="GAA1734887.1"/>
    <property type="molecule type" value="Genomic_DNA"/>
</dbReference>
<evidence type="ECO:0000313" key="4">
    <source>
        <dbReference type="Proteomes" id="UP001501057"/>
    </source>
</evidence>
<comment type="caution">
    <text evidence="3">The sequence shown here is derived from an EMBL/GenBank/DDBJ whole genome shotgun (WGS) entry which is preliminary data.</text>
</comment>
<gene>
    <name evidence="3" type="ORF">GCM10009710_14330</name>
</gene>
<name>A0ABP4VQQ4_9ACTN</name>
<keyword evidence="2" id="KW-0560">Oxidoreductase</keyword>
<dbReference type="Proteomes" id="UP001501057">
    <property type="component" value="Unassembled WGS sequence"/>
</dbReference>
<dbReference type="RefSeq" id="WP_344199276.1">
    <property type="nucleotide sequence ID" value="NZ_BAAAME010000002.1"/>
</dbReference>
<dbReference type="PANTHER" id="PTHR43296">
    <property type="entry name" value="PEROXISOMAL 2,4-DIENOYL-COA REDUCTASE"/>
    <property type="match status" value="1"/>
</dbReference>
<dbReference type="Gene3D" id="3.40.50.720">
    <property type="entry name" value="NAD(P)-binding Rossmann-like Domain"/>
    <property type="match status" value="1"/>
</dbReference>
<dbReference type="PANTHER" id="PTHR43296:SF2">
    <property type="entry name" value="PEROXISOMAL 2,4-DIENOYL-COA REDUCTASE [(3E)-ENOYL-COA-PRODUCING]"/>
    <property type="match status" value="1"/>
</dbReference>
<keyword evidence="1" id="KW-0521">NADP</keyword>
<dbReference type="InterPro" id="IPR036291">
    <property type="entry name" value="NAD(P)-bd_dom_sf"/>
</dbReference>
<reference evidence="4" key="1">
    <citation type="journal article" date="2019" name="Int. J. Syst. Evol. Microbiol.">
        <title>The Global Catalogue of Microorganisms (GCM) 10K type strain sequencing project: providing services to taxonomists for standard genome sequencing and annotation.</title>
        <authorList>
            <consortium name="The Broad Institute Genomics Platform"/>
            <consortium name="The Broad Institute Genome Sequencing Center for Infectious Disease"/>
            <person name="Wu L."/>
            <person name="Ma J."/>
        </authorList>
    </citation>
    <scope>NUCLEOTIDE SEQUENCE [LARGE SCALE GENOMIC DNA]</scope>
    <source>
        <strain evidence="4">JCM 13518</strain>
    </source>
</reference>
<organism evidence="3 4">
    <name type="scientific">Aeromicrobium alkaliterrae</name>
    <dbReference type="NCBI Taxonomy" id="302168"/>
    <lineage>
        <taxon>Bacteria</taxon>
        <taxon>Bacillati</taxon>
        <taxon>Actinomycetota</taxon>
        <taxon>Actinomycetes</taxon>
        <taxon>Propionibacteriales</taxon>
        <taxon>Nocardioidaceae</taxon>
        <taxon>Aeromicrobium</taxon>
    </lineage>
</organism>
<sequence length="262" mass="26753">MTTSHAFVAGGTSGINLAIATAYAQRGWAVSVLSRSQDNVDAALVSLREAAGDGPVPLGFAADVRDAEAVAGAIAEAAAQHGPIDALVSGAAGNFVSPAAELSSNGFRTVVEIDLLGTFNVMRGAWDHLRKPGASIVNISAAQSWLPVPGQVHVGAAKAGIDQVTRTLAMEWGPDGVRVNSVAPGPVEGTEGMRRLAPTPASVEAWTEAVPLRRFATTEDIVNAVAWLTSDEASYVTGVVLSVDGGLALGGSGMIHRAMHAQ</sequence>
<dbReference type="Pfam" id="PF13561">
    <property type="entry name" value="adh_short_C2"/>
    <property type="match status" value="1"/>
</dbReference>
<accession>A0ABP4VQQ4</accession>
<proteinExistence type="predicted"/>
<evidence type="ECO:0000256" key="2">
    <source>
        <dbReference type="ARBA" id="ARBA00023002"/>
    </source>
</evidence>
<protein>
    <submittedName>
        <fullName evidence="3">SDR family oxidoreductase</fullName>
    </submittedName>
</protein>
<dbReference type="InterPro" id="IPR002347">
    <property type="entry name" value="SDR_fam"/>
</dbReference>
<keyword evidence="4" id="KW-1185">Reference proteome</keyword>
<dbReference type="NCBIfam" id="NF005752">
    <property type="entry name" value="PRK07576.1"/>
    <property type="match status" value="1"/>
</dbReference>
<dbReference type="PRINTS" id="PR00081">
    <property type="entry name" value="GDHRDH"/>
</dbReference>
<evidence type="ECO:0000313" key="3">
    <source>
        <dbReference type="EMBL" id="GAA1734887.1"/>
    </source>
</evidence>